<proteinExistence type="predicted"/>
<evidence type="ECO:0000313" key="1">
    <source>
        <dbReference type="EMBL" id="QHT81731.1"/>
    </source>
</evidence>
<dbReference type="AlphaFoldDB" id="A0A6C0HM19"/>
<accession>A0A6C0HM19</accession>
<organism evidence="1">
    <name type="scientific">viral metagenome</name>
    <dbReference type="NCBI Taxonomy" id="1070528"/>
    <lineage>
        <taxon>unclassified sequences</taxon>
        <taxon>metagenomes</taxon>
        <taxon>organismal metagenomes</taxon>
    </lineage>
</organism>
<name>A0A6C0HM19_9ZZZZ</name>
<dbReference type="EMBL" id="MN739989">
    <property type="protein sequence ID" value="QHT81731.1"/>
    <property type="molecule type" value="Genomic_DNA"/>
</dbReference>
<protein>
    <submittedName>
        <fullName evidence="1">Uncharacterized protein</fullName>
    </submittedName>
</protein>
<reference evidence="1" key="1">
    <citation type="journal article" date="2020" name="Nature">
        <title>Giant virus diversity and host interactions through global metagenomics.</title>
        <authorList>
            <person name="Schulz F."/>
            <person name="Roux S."/>
            <person name="Paez-Espino D."/>
            <person name="Jungbluth S."/>
            <person name="Walsh D.A."/>
            <person name="Denef V.J."/>
            <person name="McMahon K.D."/>
            <person name="Konstantinidis K.T."/>
            <person name="Eloe-Fadrosh E.A."/>
            <person name="Kyrpides N.C."/>
            <person name="Woyke T."/>
        </authorList>
    </citation>
    <scope>NUCLEOTIDE SEQUENCE</scope>
    <source>
        <strain evidence="1">GVMAG-M-3300023184-13</strain>
    </source>
</reference>
<sequence length="315" mass="36191">MISYEQWTYLINIIHAQLLNTKSNMPTLRILKSIDNSIFQNYIHKLLYNHIFSFAKITYIILLSLDAYIPNIVYLIIQENVKLPLHTKIAKANKEYTLNKHNYTYIETLINFVKLIIHISAQMEYNLNIYLLTLLSINCKHNIQPSLHYTSTSILANYANTYLAMQNSILPQNLSLLLMSTISLSQDKFTQKNLQILEYLDKQCNMSKYETVHKTISIASGQCLDRFICSIVTKAEATSIIIFVLEMLHNVIIPYKQAIITLIEYIKTYNNGLGLGLGLSLELGLADTYDAIANNLDHLIFNQLETIKSKLETNT</sequence>